<reference evidence="1" key="1">
    <citation type="submission" date="2025-08" db="UniProtKB">
        <authorList>
            <consortium name="Ensembl"/>
        </authorList>
    </citation>
    <scope>IDENTIFICATION</scope>
</reference>
<accession>A0A3Q0R9G6</accession>
<dbReference type="OMA" id="KICNASA"/>
<dbReference type="Ensembl" id="ENSACIT00000005881.1">
    <property type="protein sequence ID" value="ENSACIP00000005705.1"/>
    <property type="gene ID" value="ENSACIG00000004504.1"/>
</dbReference>
<protein>
    <submittedName>
        <fullName evidence="1">Uncharacterized protein</fullName>
    </submittedName>
</protein>
<dbReference type="Proteomes" id="UP000261340">
    <property type="component" value="Unplaced"/>
</dbReference>
<organism evidence="1 2">
    <name type="scientific">Amphilophus citrinellus</name>
    <name type="common">Midas cichlid</name>
    <name type="synonym">Cichlasoma citrinellum</name>
    <dbReference type="NCBI Taxonomy" id="61819"/>
    <lineage>
        <taxon>Eukaryota</taxon>
        <taxon>Metazoa</taxon>
        <taxon>Chordata</taxon>
        <taxon>Craniata</taxon>
        <taxon>Vertebrata</taxon>
        <taxon>Euteleostomi</taxon>
        <taxon>Actinopterygii</taxon>
        <taxon>Neopterygii</taxon>
        <taxon>Teleostei</taxon>
        <taxon>Neoteleostei</taxon>
        <taxon>Acanthomorphata</taxon>
        <taxon>Ovalentaria</taxon>
        <taxon>Cichlomorphae</taxon>
        <taxon>Cichliformes</taxon>
        <taxon>Cichlidae</taxon>
        <taxon>New World cichlids</taxon>
        <taxon>Cichlasomatinae</taxon>
        <taxon>Heroini</taxon>
        <taxon>Amphilophus</taxon>
    </lineage>
</organism>
<evidence type="ECO:0000313" key="1">
    <source>
        <dbReference type="Ensembl" id="ENSACIP00000005705.1"/>
    </source>
</evidence>
<keyword evidence="2" id="KW-1185">Reference proteome</keyword>
<proteinExistence type="predicted"/>
<dbReference type="GeneTree" id="ENSGT00600000085659"/>
<sequence>IQDGRAGLEEMIDTFDRPGKTYAAGTYAGTEAIAHGLELESGKRLPKAKVSAAAGVGHVRAEWSIFDAEAKGPNAGAEASVGLDGARAFAKAEIASASASAGPVKANIGLGFDTGVEISPRQIEAKLLGVGFSIGCKADFTLFGIGVEFNFC</sequence>
<reference evidence="1" key="2">
    <citation type="submission" date="2025-09" db="UniProtKB">
        <authorList>
            <consortium name="Ensembl"/>
        </authorList>
    </citation>
    <scope>IDENTIFICATION</scope>
</reference>
<evidence type="ECO:0000313" key="2">
    <source>
        <dbReference type="Proteomes" id="UP000261340"/>
    </source>
</evidence>
<name>A0A3Q0R9G6_AMPCI</name>
<dbReference type="AlphaFoldDB" id="A0A3Q0R9G6"/>